<dbReference type="EMBL" id="JBHTAT010000001">
    <property type="protein sequence ID" value="MFC7254793.1"/>
    <property type="molecule type" value="Genomic_DNA"/>
</dbReference>
<evidence type="ECO:0000256" key="1">
    <source>
        <dbReference type="SAM" id="MobiDB-lite"/>
    </source>
</evidence>
<dbReference type="Pfam" id="PF12801">
    <property type="entry name" value="Fer4_5"/>
    <property type="match status" value="1"/>
</dbReference>
<reference evidence="3 4" key="1">
    <citation type="journal article" date="2019" name="Int. J. Syst. Evol. Microbiol.">
        <title>The Global Catalogue of Microorganisms (GCM) 10K type strain sequencing project: providing services to taxonomists for standard genome sequencing and annotation.</title>
        <authorList>
            <consortium name="The Broad Institute Genomics Platform"/>
            <consortium name="The Broad Institute Genome Sequencing Center for Infectious Disease"/>
            <person name="Wu L."/>
            <person name="Ma J."/>
        </authorList>
    </citation>
    <scope>NUCLEOTIDE SEQUENCE [LARGE SCALE GENOMIC DNA]</scope>
    <source>
        <strain evidence="3 4">GX21</strain>
    </source>
</reference>
<feature type="compositionally biased region" description="Polar residues" evidence="1">
    <location>
        <begin position="83"/>
        <end position="114"/>
    </location>
</feature>
<protein>
    <submittedName>
        <fullName evidence="3">4Fe-4S binding protein</fullName>
    </submittedName>
</protein>
<keyword evidence="4" id="KW-1185">Reference proteome</keyword>
<evidence type="ECO:0000259" key="2">
    <source>
        <dbReference type="Pfam" id="PF12801"/>
    </source>
</evidence>
<feature type="region of interest" description="Disordered" evidence="1">
    <location>
        <begin position="36"/>
        <end position="114"/>
    </location>
</feature>
<organism evidence="3 4">
    <name type="scientific">Haloplanus litoreus</name>
    <dbReference type="NCBI Taxonomy" id="767515"/>
    <lineage>
        <taxon>Archaea</taxon>
        <taxon>Methanobacteriati</taxon>
        <taxon>Methanobacteriota</taxon>
        <taxon>Stenosarchaea group</taxon>
        <taxon>Halobacteria</taxon>
        <taxon>Halobacteriales</taxon>
        <taxon>Haloferacaceae</taxon>
        <taxon>Haloplanus</taxon>
    </lineage>
</organism>
<dbReference type="Proteomes" id="UP001596434">
    <property type="component" value="Unassembled WGS sequence"/>
</dbReference>
<feature type="compositionally biased region" description="Low complexity" evidence="1">
    <location>
        <begin position="41"/>
        <end position="59"/>
    </location>
</feature>
<evidence type="ECO:0000313" key="4">
    <source>
        <dbReference type="Proteomes" id="UP001596434"/>
    </source>
</evidence>
<accession>A0ABD5ZXL1</accession>
<sequence length="114" mass="12541">MPKWGRGVFCGWICPFGALSELLYKVTPWAYELPASTTSNSRKSGIHSSSPSSSASSSRRISEPRWRRSSRSRRPSTVRWYPTRSTSPGRLYSSSRVRSCSGRTAGTSAHSAPA</sequence>
<gene>
    <name evidence="3" type="ORF">ACFQKE_05670</name>
</gene>
<name>A0ABD5ZXL1_9EURY</name>
<feature type="domain" description="4Fe-4S ferredoxin-type" evidence="2">
    <location>
        <begin position="4"/>
        <end position="26"/>
    </location>
</feature>
<dbReference type="RefSeq" id="WP_379706479.1">
    <property type="nucleotide sequence ID" value="NZ_JBHTAT010000001.1"/>
</dbReference>
<feature type="compositionally biased region" description="Basic residues" evidence="1">
    <location>
        <begin position="67"/>
        <end position="76"/>
    </location>
</feature>
<dbReference type="InterPro" id="IPR017896">
    <property type="entry name" value="4Fe4S_Fe-S-bd"/>
</dbReference>
<evidence type="ECO:0000313" key="3">
    <source>
        <dbReference type="EMBL" id="MFC7254793.1"/>
    </source>
</evidence>
<comment type="caution">
    <text evidence="3">The sequence shown here is derived from an EMBL/GenBank/DDBJ whole genome shotgun (WGS) entry which is preliminary data.</text>
</comment>
<proteinExistence type="predicted"/>
<dbReference type="GeneID" id="96953118"/>
<dbReference type="AlphaFoldDB" id="A0ABD5ZXL1"/>